<dbReference type="PROSITE" id="PS50975">
    <property type="entry name" value="ATP_GRASP"/>
    <property type="match status" value="1"/>
</dbReference>
<protein>
    <submittedName>
        <fullName evidence="6">ATP-grasp domain-containing protein</fullName>
    </submittedName>
</protein>
<dbReference type="Proteomes" id="UP001595975">
    <property type="component" value="Unassembled WGS sequence"/>
</dbReference>
<evidence type="ECO:0000256" key="3">
    <source>
        <dbReference type="ARBA" id="ARBA00022840"/>
    </source>
</evidence>
<dbReference type="SUPFAM" id="SSF56059">
    <property type="entry name" value="Glutathione synthetase ATP-binding domain-like"/>
    <property type="match status" value="1"/>
</dbReference>
<dbReference type="Pfam" id="PF13535">
    <property type="entry name" value="ATP-grasp_4"/>
    <property type="match status" value="1"/>
</dbReference>
<evidence type="ECO:0000256" key="2">
    <source>
        <dbReference type="ARBA" id="ARBA00022741"/>
    </source>
</evidence>
<dbReference type="Gene3D" id="3.40.50.20">
    <property type="match status" value="1"/>
</dbReference>
<dbReference type="Gene3D" id="3.30.1490.20">
    <property type="entry name" value="ATP-grasp fold, A domain"/>
    <property type="match status" value="1"/>
</dbReference>
<keyword evidence="1" id="KW-0436">Ligase</keyword>
<dbReference type="InterPro" id="IPR040570">
    <property type="entry name" value="LAL_C2"/>
</dbReference>
<evidence type="ECO:0000256" key="1">
    <source>
        <dbReference type="ARBA" id="ARBA00022598"/>
    </source>
</evidence>
<evidence type="ECO:0000313" key="7">
    <source>
        <dbReference type="Proteomes" id="UP001595975"/>
    </source>
</evidence>
<dbReference type="Gene3D" id="3.30.470.20">
    <property type="entry name" value="ATP-grasp fold, B domain"/>
    <property type="match status" value="1"/>
</dbReference>
<name>A0ABW0WXH8_9ACTN</name>
<reference evidence="7" key="1">
    <citation type="journal article" date="2019" name="Int. J. Syst. Evol. Microbiol.">
        <title>The Global Catalogue of Microorganisms (GCM) 10K type strain sequencing project: providing services to taxonomists for standard genome sequencing and annotation.</title>
        <authorList>
            <consortium name="The Broad Institute Genomics Platform"/>
            <consortium name="The Broad Institute Genome Sequencing Center for Infectious Disease"/>
            <person name="Wu L."/>
            <person name="Ma J."/>
        </authorList>
    </citation>
    <scope>NUCLEOTIDE SEQUENCE [LARGE SCALE GENOMIC DNA]</scope>
    <source>
        <strain evidence="7">CGMCC 4.1437</strain>
    </source>
</reference>
<dbReference type="Pfam" id="PF18603">
    <property type="entry name" value="LAL_C2"/>
    <property type="match status" value="1"/>
</dbReference>
<evidence type="ECO:0000256" key="4">
    <source>
        <dbReference type="PROSITE-ProRule" id="PRU00409"/>
    </source>
</evidence>
<organism evidence="6 7">
    <name type="scientific">Kitasatospora misakiensis</name>
    <dbReference type="NCBI Taxonomy" id="67330"/>
    <lineage>
        <taxon>Bacteria</taxon>
        <taxon>Bacillati</taxon>
        <taxon>Actinomycetota</taxon>
        <taxon>Actinomycetes</taxon>
        <taxon>Kitasatosporales</taxon>
        <taxon>Streptomycetaceae</taxon>
        <taxon>Kitasatospora</taxon>
    </lineage>
</organism>
<sequence length="409" mass="43076">MSGNQLPQNALLVLGASEEHIPLYQEAGRRGIPTIAVDRRSDAPAFPFADAAMKVSTRDAGAIAEALGDTRPAGIVVGATDAALLTWRVLGLRYGMPYVYPEAALAGLDKAAFHRVVASCGVAGYGWAASDDPSEVAAKAAELRFPLMVKPVDGSGSKGVTRVTHPDSLPAAIARSRAYSASRTVIAEEYVHGRQLTIDLFLRDGTPVMTCIKDQHLVAGRSVVRRIGTAQLSPQEHRHLEDIAVRLCAALGIVDGPANFDLVLGEDGQGRIVEANPRLSGDSIPRLHEAAYGVNVVGALIALALGEPFDAYLRPTRNAHAGVELLGSPLDVEGELATWEGVDEARNIPGVTGIELYAQPGDPVHPHDQAGHKIGMITAAGPSPADVSEALDKAISLLRPIIRPTREAS</sequence>
<dbReference type="PANTHER" id="PTHR43585:SF2">
    <property type="entry name" value="ATP-GRASP ENZYME FSQD"/>
    <property type="match status" value="1"/>
</dbReference>
<dbReference type="InterPro" id="IPR013815">
    <property type="entry name" value="ATP_grasp_subdomain_1"/>
</dbReference>
<accession>A0ABW0WXH8</accession>
<dbReference type="InterPro" id="IPR011761">
    <property type="entry name" value="ATP-grasp"/>
</dbReference>
<dbReference type="InterPro" id="IPR016185">
    <property type="entry name" value="PreATP-grasp_dom_sf"/>
</dbReference>
<evidence type="ECO:0000313" key="6">
    <source>
        <dbReference type="EMBL" id="MFC5662300.1"/>
    </source>
</evidence>
<feature type="domain" description="ATP-grasp" evidence="5">
    <location>
        <begin position="114"/>
        <end position="305"/>
    </location>
</feature>
<proteinExistence type="predicted"/>
<gene>
    <name evidence="6" type="ORF">ACFP3U_04815</name>
</gene>
<keyword evidence="7" id="KW-1185">Reference proteome</keyword>
<keyword evidence="2 4" id="KW-0547">Nucleotide-binding</keyword>
<comment type="caution">
    <text evidence="6">The sequence shown here is derived from an EMBL/GenBank/DDBJ whole genome shotgun (WGS) entry which is preliminary data.</text>
</comment>
<dbReference type="EMBL" id="JBHSOF010000003">
    <property type="protein sequence ID" value="MFC5662300.1"/>
    <property type="molecule type" value="Genomic_DNA"/>
</dbReference>
<dbReference type="RefSeq" id="WP_380223896.1">
    <property type="nucleotide sequence ID" value="NZ_JBHSOF010000003.1"/>
</dbReference>
<dbReference type="SUPFAM" id="SSF52440">
    <property type="entry name" value="PreATP-grasp domain"/>
    <property type="match status" value="1"/>
</dbReference>
<evidence type="ECO:0000259" key="5">
    <source>
        <dbReference type="PROSITE" id="PS50975"/>
    </source>
</evidence>
<keyword evidence="3 4" id="KW-0067">ATP-binding</keyword>
<dbReference type="PANTHER" id="PTHR43585">
    <property type="entry name" value="FUMIPYRROLE BIOSYNTHESIS PROTEIN C"/>
    <property type="match status" value="1"/>
</dbReference>
<dbReference type="InterPro" id="IPR052032">
    <property type="entry name" value="ATP-dep_AA_Ligase"/>
</dbReference>